<comment type="cofactor">
    <cofactor evidence="1">
        <name>Fe(2+)</name>
        <dbReference type="ChEBI" id="CHEBI:29033"/>
    </cofactor>
</comment>
<dbReference type="InterPro" id="IPR008775">
    <property type="entry name" value="Phytyl_CoA_dOase-like"/>
</dbReference>
<evidence type="ECO:0000256" key="8">
    <source>
        <dbReference type="ARBA" id="ARBA00023004"/>
    </source>
</evidence>
<dbReference type="GO" id="GO:0005506">
    <property type="term" value="F:iron ion binding"/>
    <property type="evidence" value="ECO:0007669"/>
    <property type="project" value="UniProtKB-ARBA"/>
</dbReference>
<comment type="caution">
    <text evidence="12">The sequence shown here is derived from an EMBL/GenBank/DDBJ whole genome shotgun (WGS) entry which is preliminary data.</text>
</comment>
<dbReference type="Proteomes" id="UP000471166">
    <property type="component" value="Unassembled WGS sequence"/>
</dbReference>
<keyword evidence="6" id="KW-0223">Dioxygenase</keyword>
<evidence type="ECO:0000256" key="1">
    <source>
        <dbReference type="ARBA" id="ARBA00001954"/>
    </source>
</evidence>
<name>A0A6P1CW64_9NOCA</name>
<evidence type="ECO:0000256" key="9">
    <source>
        <dbReference type="ARBA" id="ARBA00049228"/>
    </source>
</evidence>
<sequence length="290" mass="32186">MAQQRIDHYPTRTPDPAPHLERHDATVWGRIEAPELAGFDTDGYTILDQLISPEEVTRFAREIDRLAADPALRGDERVIVEKSSNQVRSVFEVHRLSAAIAELAAEPRVAGLARQILGSEVYLHQSRVNYLPGFGGTGFYWHSDFETWHAEDGMPSPRAVSISIALTDNYPFNGSLMVMPGSHRTFVPCQGATPADHYRESLREQQIGVPSQADIEDLAHKYGIAQFTGRAGSALVFDSNIMHGSANNITPFPRSNIFLVFNSVENTLQEPFAAPARRPSYIASRDFTPI</sequence>
<evidence type="ECO:0000256" key="11">
    <source>
        <dbReference type="SAM" id="MobiDB-lite"/>
    </source>
</evidence>
<dbReference type="NCBIfam" id="TIGR02408">
    <property type="entry name" value="ectoine_ThpD"/>
    <property type="match status" value="1"/>
</dbReference>
<reference evidence="12 13" key="1">
    <citation type="submission" date="2020-01" db="EMBL/GenBank/DDBJ databases">
        <title>Genetics and antimicrobial susceptibilities of Nocardia species isolated from the soil; a comparison with species isolated from humans.</title>
        <authorList>
            <person name="Carrasco G."/>
            <person name="Monzon S."/>
            <person name="Sansegundo M."/>
            <person name="Garcia E."/>
            <person name="Garrido N."/>
            <person name="Medina M.J."/>
            <person name="Villalon P."/>
            <person name="Ramirez-Arocha A.C."/>
            <person name="Jimenez P."/>
            <person name="Cuesta I."/>
            <person name="Valdezate S."/>
        </authorList>
    </citation>
    <scope>NUCLEOTIDE SEQUENCE [LARGE SCALE GENOMIC DNA]</scope>
    <source>
        <strain evidence="12 13">CNM20110626</strain>
    </source>
</reference>
<organism evidence="12 13">
    <name type="scientific">Nocardia cyriacigeorgica</name>
    <dbReference type="NCBI Taxonomy" id="135487"/>
    <lineage>
        <taxon>Bacteria</taxon>
        <taxon>Bacillati</taxon>
        <taxon>Actinomycetota</taxon>
        <taxon>Actinomycetes</taxon>
        <taxon>Mycobacteriales</taxon>
        <taxon>Nocardiaceae</taxon>
        <taxon>Nocardia</taxon>
    </lineage>
</organism>
<comment type="similarity">
    <text evidence="3">Belongs to the PhyH family. EctD subfamily.</text>
</comment>
<dbReference type="SUPFAM" id="SSF51197">
    <property type="entry name" value="Clavaminate synthase-like"/>
    <property type="match status" value="1"/>
</dbReference>
<gene>
    <name evidence="12" type="primary">thpD</name>
    <name evidence="12" type="ORF">GV791_26535</name>
</gene>
<dbReference type="Pfam" id="PF05721">
    <property type="entry name" value="PhyH"/>
    <property type="match status" value="1"/>
</dbReference>
<dbReference type="Gene3D" id="2.60.120.620">
    <property type="entry name" value="q2cbj1_9rhob like domain"/>
    <property type="match status" value="1"/>
</dbReference>
<dbReference type="InterPro" id="IPR012774">
    <property type="entry name" value="EctD"/>
</dbReference>
<feature type="region of interest" description="Disordered" evidence="11">
    <location>
        <begin position="1"/>
        <end position="20"/>
    </location>
</feature>
<evidence type="ECO:0000256" key="2">
    <source>
        <dbReference type="ARBA" id="ARBA00004063"/>
    </source>
</evidence>
<keyword evidence="5" id="KW-0479">Metal-binding</keyword>
<accession>A0A6P1CW64</accession>
<evidence type="ECO:0000256" key="7">
    <source>
        <dbReference type="ARBA" id="ARBA00023002"/>
    </source>
</evidence>
<dbReference type="RefSeq" id="WP_163847509.1">
    <property type="nucleotide sequence ID" value="NZ_AP026979.1"/>
</dbReference>
<dbReference type="PANTHER" id="PTHR20883">
    <property type="entry name" value="PHYTANOYL-COA DIOXYGENASE DOMAIN CONTAINING 1"/>
    <property type="match status" value="1"/>
</dbReference>
<comment type="catalytic activity">
    <reaction evidence="9">
        <text>L-ectoine + 2-oxoglutarate + O2 = 5-hydroxyectoine + succinate + CO2</text>
        <dbReference type="Rhea" id="RHEA:45740"/>
        <dbReference type="ChEBI" id="CHEBI:15379"/>
        <dbReference type="ChEBI" id="CHEBI:16526"/>
        <dbReference type="ChEBI" id="CHEBI:16810"/>
        <dbReference type="ChEBI" id="CHEBI:30031"/>
        <dbReference type="ChEBI" id="CHEBI:58515"/>
        <dbReference type="ChEBI" id="CHEBI:85413"/>
        <dbReference type="EC" id="1.14.11.55"/>
    </reaction>
</comment>
<evidence type="ECO:0000256" key="10">
    <source>
        <dbReference type="NCBIfam" id="TIGR02408"/>
    </source>
</evidence>
<proteinExistence type="inferred from homology"/>
<dbReference type="AlphaFoldDB" id="A0A6P1CW64"/>
<evidence type="ECO:0000313" key="12">
    <source>
        <dbReference type="EMBL" id="NEW36097.1"/>
    </source>
</evidence>
<evidence type="ECO:0000256" key="6">
    <source>
        <dbReference type="ARBA" id="ARBA00022964"/>
    </source>
</evidence>
<protein>
    <recommendedName>
        <fullName evidence="10">Ectoine hydroxylase</fullName>
        <ecNumber evidence="10">1.14.11.55</ecNumber>
    </recommendedName>
</protein>
<evidence type="ECO:0000313" key="13">
    <source>
        <dbReference type="Proteomes" id="UP000471166"/>
    </source>
</evidence>
<dbReference type="GO" id="GO:0016706">
    <property type="term" value="F:2-oxoglutarate-dependent dioxygenase activity"/>
    <property type="evidence" value="ECO:0007669"/>
    <property type="project" value="InterPro"/>
</dbReference>
<comment type="subunit">
    <text evidence="4">Homodimer.</text>
</comment>
<keyword evidence="7 12" id="KW-0560">Oxidoreductase</keyword>
<keyword evidence="8" id="KW-0408">Iron</keyword>
<feature type="compositionally biased region" description="Basic and acidic residues" evidence="11">
    <location>
        <begin position="1"/>
        <end position="10"/>
    </location>
</feature>
<evidence type="ECO:0000256" key="3">
    <source>
        <dbReference type="ARBA" id="ARBA00007851"/>
    </source>
</evidence>
<dbReference type="PANTHER" id="PTHR20883:SF48">
    <property type="entry name" value="ECTOINE DIOXYGENASE"/>
    <property type="match status" value="1"/>
</dbReference>
<comment type="function">
    <text evidence="2">Involved in the biosynthesis of 5-hydroxyectoine, called compatible solute, which helps organisms to survive extreme osmotic stress by acting as a highly soluble organic osmolyte. Catalyzes the 2-oxoglutarate-dependent selective hydroxylation of L-ectoine to yield (4S,5S)-5-hydroxyectoine.</text>
</comment>
<evidence type="ECO:0000256" key="5">
    <source>
        <dbReference type="ARBA" id="ARBA00022723"/>
    </source>
</evidence>
<evidence type="ECO:0000256" key="4">
    <source>
        <dbReference type="ARBA" id="ARBA00011738"/>
    </source>
</evidence>
<dbReference type="EC" id="1.14.11.55" evidence="10"/>
<dbReference type="EMBL" id="JAAGVB010000062">
    <property type="protein sequence ID" value="NEW36097.1"/>
    <property type="molecule type" value="Genomic_DNA"/>
</dbReference>